<sequence length="104" mass="11129">MLTKKPLANYPSIIEVMSLLDCSVIEDVGAGGPGAPSRSLFNLGDPANPAAGQHGLTASPAFHSLAELEQFCSQHMDQFEAVAAELDRNNTYPDAWFWDAPEPA</sequence>
<accession>A0A845GGX9</accession>
<name>A0A845GGX9_9BURK</name>
<evidence type="ECO:0000313" key="2">
    <source>
        <dbReference type="Proteomes" id="UP000447355"/>
    </source>
</evidence>
<dbReference type="EMBL" id="WWCX01000001">
    <property type="protein sequence ID" value="MYM92526.1"/>
    <property type="molecule type" value="Genomic_DNA"/>
</dbReference>
<gene>
    <name evidence="1" type="ORF">GTP90_01475</name>
</gene>
<comment type="caution">
    <text evidence="1">The sequence shown here is derived from an EMBL/GenBank/DDBJ whole genome shotgun (WGS) entry which is preliminary data.</text>
</comment>
<organism evidence="1 2">
    <name type="scientific">Duganella vulcania</name>
    <dbReference type="NCBI Taxonomy" id="2692166"/>
    <lineage>
        <taxon>Bacteria</taxon>
        <taxon>Pseudomonadati</taxon>
        <taxon>Pseudomonadota</taxon>
        <taxon>Betaproteobacteria</taxon>
        <taxon>Burkholderiales</taxon>
        <taxon>Oxalobacteraceae</taxon>
        <taxon>Telluria group</taxon>
        <taxon>Duganella</taxon>
    </lineage>
</organism>
<reference evidence="1" key="1">
    <citation type="submission" date="2019-12" db="EMBL/GenBank/DDBJ databases">
        <title>Novel species isolated from a subtropical stream in China.</title>
        <authorList>
            <person name="Lu H."/>
        </authorList>
    </citation>
    <scope>NUCLEOTIDE SEQUENCE [LARGE SCALE GENOMIC DNA]</scope>
    <source>
        <strain evidence="1">FT81W</strain>
    </source>
</reference>
<dbReference type="AlphaFoldDB" id="A0A845GGX9"/>
<protein>
    <submittedName>
        <fullName evidence="1">Uncharacterized protein</fullName>
    </submittedName>
</protein>
<proteinExistence type="predicted"/>
<dbReference type="Proteomes" id="UP000447355">
    <property type="component" value="Unassembled WGS sequence"/>
</dbReference>
<dbReference type="RefSeq" id="WP_161081790.1">
    <property type="nucleotide sequence ID" value="NZ_WWCX01000001.1"/>
</dbReference>
<evidence type="ECO:0000313" key="1">
    <source>
        <dbReference type="EMBL" id="MYM92526.1"/>
    </source>
</evidence>